<evidence type="ECO:0000313" key="1">
    <source>
        <dbReference type="EMBL" id="KAK2730283.1"/>
    </source>
</evidence>
<accession>A0AAD9XZI4</accession>
<dbReference type="AlphaFoldDB" id="A0AAD9XZI4"/>
<reference evidence="1" key="1">
    <citation type="submission" date="2023-02" db="EMBL/GenBank/DDBJ databases">
        <title>Colletotrichum kahawae CIFC_Que2 genome sequencing and assembly.</title>
        <authorList>
            <person name="Baroncelli R."/>
        </authorList>
    </citation>
    <scope>NUCLEOTIDE SEQUENCE</scope>
    <source>
        <strain evidence="1">CIFC_Que2</strain>
    </source>
</reference>
<protein>
    <submittedName>
        <fullName evidence="1">Uncharacterized protein</fullName>
    </submittedName>
</protein>
<name>A0AAD9XZI4_COLKA</name>
<proteinExistence type="predicted"/>
<dbReference type="Proteomes" id="UP001281614">
    <property type="component" value="Unassembled WGS sequence"/>
</dbReference>
<evidence type="ECO:0000313" key="2">
    <source>
        <dbReference type="Proteomes" id="UP001281614"/>
    </source>
</evidence>
<comment type="caution">
    <text evidence="1">The sequence shown here is derived from an EMBL/GenBank/DDBJ whole genome shotgun (WGS) entry which is preliminary data.</text>
</comment>
<organism evidence="1 2">
    <name type="scientific">Colletotrichum kahawae</name>
    <name type="common">Coffee berry disease fungus</name>
    <dbReference type="NCBI Taxonomy" id="34407"/>
    <lineage>
        <taxon>Eukaryota</taxon>
        <taxon>Fungi</taxon>
        <taxon>Dikarya</taxon>
        <taxon>Ascomycota</taxon>
        <taxon>Pezizomycotina</taxon>
        <taxon>Sordariomycetes</taxon>
        <taxon>Hypocreomycetidae</taxon>
        <taxon>Glomerellales</taxon>
        <taxon>Glomerellaceae</taxon>
        <taxon>Colletotrichum</taxon>
        <taxon>Colletotrichum gloeosporioides species complex</taxon>
    </lineage>
</organism>
<gene>
    <name evidence="1" type="ORF">CKAH01_09669</name>
</gene>
<keyword evidence="2" id="KW-1185">Reference proteome</keyword>
<dbReference type="EMBL" id="VYYT01000688">
    <property type="protein sequence ID" value="KAK2730283.1"/>
    <property type="molecule type" value="Genomic_DNA"/>
</dbReference>
<sequence length="79" mass="8442">MNDVISALGSPPPHPGKPAPAPFAIAALVIRPVRPMVSTTPAVLGKWFCLVRSGIDRDATSLVRYRGWTSVELTPALLH</sequence>